<evidence type="ECO:0000313" key="6">
    <source>
        <dbReference type="Proteomes" id="UP000234333"/>
    </source>
</evidence>
<dbReference type="InterPro" id="IPR009061">
    <property type="entry name" value="DNA-bd_dom_put_sf"/>
</dbReference>
<evidence type="ECO:0000256" key="3">
    <source>
        <dbReference type="ARBA" id="ARBA00023163"/>
    </source>
</evidence>
<keyword evidence="2 5" id="KW-0238">DNA-binding</keyword>
<name>A0A2H1K443_9MICO</name>
<dbReference type="PRINTS" id="PR00040">
    <property type="entry name" value="HTHMERR"/>
</dbReference>
<protein>
    <submittedName>
        <fullName evidence="5">DNA-binding transcriptional regulator, MerR family</fullName>
    </submittedName>
</protein>
<accession>A0A2H1K443</accession>
<dbReference type="PROSITE" id="PS50937">
    <property type="entry name" value="HTH_MERR_2"/>
    <property type="match status" value="1"/>
</dbReference>
<sequence>MRIGELAQAAGTTAKTLRFYEDQGLLLPAARTASGYRDYGPETLARLDFIHRGQAAALTLAQIRQILQIRDSGTAPCEHVRELLGMRLAEVDEQIAELGRLRETIAQLRAAAEDVEPETCQAGAVCVYL</sequence>
<organism evidence="5 6">
    <name type="scientific">Brevibacterium casei CIP 102111</name>
    <dbReference type="NCBI Taxonomy" id="1255625"/>
    <lineage>
        <taxon>Bacteria</taxon>
        <taxon>Bacillati</taxon>
        <taxon>Actinomycetota</taxon>
        <taxon>Actinomycetes</taxon>
        <taxon>Micrococcales</taxon>
        <taxon>Brevibacteriaceae</taxon>
        <taxon>Brevibacterium</taxon>
    </lineage>
</organism>
<dbReference type="PANTHER" id="PTHR30204">
    <property type="entry name" value="REDOX-CYCLING DRUG-SENSING TRANSCRIPTIONAL ACTIVATOR SOXR"/>
    <property type="match status" value="1"/>
</dbReference>
<feature type="domain" description="HTH merR-type" evidence="4">
    <location>
        <begin position="1"/>
        <end position="69"/>
    </location>
</feature>
<evidence type="ECO:0000313" key="5">
    <source>
        <dbReference type="EMBL" id="SMX94052.1"/>
    </source>
</evidence>
<dbReference type="GO" id="GO:0003700">
    <property type="term" value="F:DNA-binding transcription factor activity"/>
    <property type="evidence" value="ECO:0007669"/>
    <property type="project" value="InterPro"/>
</dbReference>
<reference evidence="5 6" key="1">
    <citation type="submission" date="2017-03" db="EMBL/GenBank/DDBJ databases">
        <authorList>
            <person name="Afonso C.L."/>
            <person name="Miller P.J."/>
            <person name="Scott M.A."/>
            <person name="Spackman E."/>
            <person name="Goraichik I."/>
            <person name="Dimitrov K.M."/>
            <person name="Suarez D.L."/>
            <person name="Swayne D.E."/>
        </authorList>
    </citation>
    <scope>NUCLEOTIDE SEQUENCE [LARGE SCALE GENOMIC DNA]</scope>
    <source>
        <strain evidence="5 6">CIP 102111</strain>
    </source>
</reference>
<dbReference type="GeneID" id="99773710"/>
<evidence type="ECO:0000256" key="2">
    <source>
        <dbReference type="ARBA" id="ARBA00023125"/>
    </source>
</evidence>
<evidence type="ECO:0000259" key="4">
    <source>
        <dbReference type="PROSITE" id="PS50937"/>
    </source>
</evidence>
<dbReference type="AlphaFoldDB" id="A0A2H1K443"/>
<dbReference type="RefSeq" id="WP_101624675.1">
    <property type="nucleotide sequence ID" value="NZ_FXZC01000006.1"/>
</dbReference>
<dbReference type="Proteomes" id="UP000234333">
    <property type="component" value="Unassembled WGS sequence"/>
</dbReference>
<dbReference type="InterPro" id="IPR047057">
    <property type="entry name" value="MerR_fam"/>
</dbReference>
<evidence type="ECO:0000256" key="1">
    <source>
        <dbReference type="ARBA" id="ARBA00023015"/>
    </source>
</evidence>
<dbReference type="SMART" id="SM00422">
    <property type="entry name" value="HTH_MERR"/>
    <property type="match status" value="1"/>
</dbReference>
<dbReference type="Gene3D" id="1.10.1660.10">
    <property type="match status" value="1"/>
</dbReference>
<dbReference type="CDD" id="cd04770">
    <property type="entry name" value="HTH_HMRTR"/>
    <property type="match status" value="1"/>
</dbReference>
<keyword evidence="1" id="KW-0805">Transcription regulation</keyword>
<dbReference type="GO" id="GO:0003677">
    <property type="term" value="F:DNA binding"/>
    <property type="evidence" value="ECO:0007669"/>
    <property type="project" value="UniProtKB-KW"/>
</dbReference>
<dbReference type="PANTHER" id="PTHR30204:SF94">
    <property type="entry name" value="HEAVY METAL-DEPENDENT TRANSCRIPTIONAL REGULATOR HI_0293-RELATED"/>
    <property type="match status" value="1"/>
</dbReference>
<dbReference type="SUPFAM" id="SSF46955">
    <property type="entry name" value="Putative DNA-binding domain"/>
    <property type="match status" value="1"/>
</dbReference>
<proteinExistence type="predicted"/>
<keyword evidence="3" id="KW-0804">Transcription</keyword>
<gene>
    <name evidence="5" type="ORF">BC102111_02841</name>
</gene>
<dbReference type="InterPro" id="IPR000551">
    <property type="entry name" value="MerR-type_HTH_dom"/>
</dbReference>
<dbReference type="EMBL" id="FXZC01000006">
    <property type="protein sequence ID" value="SMX94052.1"/>
    <property type="molecule type" value="Genomic_DNA"/>
</dbReference>
<dbReference type="Pfam" id="PF13411">
    <property type="entry name" value="MerR_1"/>
    <property type="match status" value="1"/>
</dbReference>